<gene>
    <name evidence="3" type="ORF">GCM10017600_04000</name>
</gene>
<dbReference type="AlphaFoldDB" id="A0A9W6HX26"/>
<dbReference type="InterPro" id="IPR036291">
    <property type="entry name" value="NAD(P)-bd_dom_sf"/>
</dbReference>
<comment type="caution">
    <text evidence="3">The sequence shown here is derived from an EMBL/GenBank/DDBJ whole genome shotgun (WGS) entry which is preliminary data.</text>
</comment>
<feature type="domain" description="NAD-dependent epimerase/dehydratase" evidence="2">
    <location>
        <begin position="6"/>
        <end position="240"/>
    </location>
</feature>
<name>A0A9W6HX26_9ACTN</name>
<organism evidence="3 4">
    <name type="scientific">Streptosporangium carneum</name>
    <dbReference type="NCBI Taxonomy" id="47481"/>
    <lineage>
        <taxon>Bacteria</taxon>
        <taxon>Bacillati</taxon>
        <taxon>Actinomycetota</taxon>
        <taxon>Actinomycetes</taxon>
        <taxon>Streptosporangiales</taxon>
        <taxon>Streptosporangiaceae</taxon>
        <taxon>Streptosporangium</taxon>
    </lineage>
</organism>
<protein>
    <submittedName>
        <fullName evidence="3">UDP-glucose 4-epimerase</fullName>
    </submittedName>
</protein>
<evidence type="ECO:0000259" key="2">
    <source>
        <dbReference type="Pfam" id="PF01370"/>
    </source>
</evidence>
<reference evidence="3" key="2">
    <citation type="submission" date="2023-01" db="EMBL/GenBank/DDBJ databases">
        <authorList>
            <person name="Sun Q."/>
            <person name="Evtushenko L."/>
        </authorList>
    </citation>
    <scope>NUCLEOTIDE SEQUENCE</scope>
    <source>
        <strain evidence="3">VKM Ac-2007</strain>
    </source>
</reference>
<dbReference type="Gene3D" id="3.40.50.720">
    <property type="entry name" value="NAD(P)-binding Rossmann-like Domain"/>
    <property type="match status" value="1"/>
</dbReference>
<sequence>MTYTSLVTGGAGFIGSHVAADLVRAGHRVVVLDDLSGGDAANVPEGAHFHHGSVCDPEVVDGLFATWKFDYVFHLAAYAAEGLSHFIKRYNYTNNVIGSVNLINAAVNAETVRCFVFTSSIAVYGHAEPPMTEDLTPAPVDPYGIAKYAVEQELKVTHEMFGLPYIIFRPHNVYGERQNIGDRYRNVIGIFMNQILRGEECTVFGDGEQTRAFSHIDDVALPIARSIENPRAYGETFNIGGDTPYTVNHLAGAVAAAMDAPLRVRHLEARHEVVHAFSSHDKARDILGVGADSVSLDDGLAQMAAWAKKHGPQEPSVFSGIEVSRNMPPSWQALVVPSEQSE</sequence>
<dbReference type="PANTHER" id="PTHR43000">
    <property type="entry name" value="DTDP-D-GLUCOSE 4,6-DEHYDRATASE-RELATED"/>
    <property type="match status" value="1"/>
</dbReference>
<dbReference type="SUPFAM" id="SSF51735">
    <property type="entry name" value="NAD(P)-binding Rossmann-fold domains"/>
    <property type="match status" value="1"/>
</dbReference>
<reference evidence="3" key="1">
    <citation type="journal article" date="2014" name="Int. J. Syst. Evol. Microbiol.">
        <title>Complete genome sequence of Corynebacterium casei LMG S-19264T (=DSM 44701T), isolated from a smear-ripened cheese.</title>
        <authorList>
            <consortium name="US DOE Joint Genome Institute (JGI-PGF)"/>
            <person name="Walter F."/>
            <person name="Albersmeier A."/>
            <person name="Kalinowski J."/>
            <person name="Ruckert C."/>
        </authorList>
    </citation>
    <scope>NUCLEOTIDE SEQUENCE</scope>
    <source>
        <strain evidence="3">VKM Ac-2007</strain>
    </source>
</reference>
<accession>A0A9W6HX26</accession>
<comment type="similarity">
    <text evidence="1">Belongs to the NAD(P)-dependent epimerase/dehydratase family.</text>
</comment>
<evidence type="ECO:0000256" key="1">
    <source>
        <dbReference type="ARBA" id="ARBA00007637"/>
    </source>
</evidence>
<dbReference type="Pfam" id="PF01370">
    <property type="entry name" value="Epimerase"/>
    <property type="match status" value="1"/>
</dbReference>
<keyword evidence="4" id="KW-1185">Reference proteome</keyword>
<dbReference type="Proteomes" id="UP001143474">
    <property type="component" value="Unassembled WGS sequence"/>
</dbReference>
<dbReference type="EMBL" id="BSEV01000001">
    <property type="protein sequence ID" value="GLK06995.1"/>
    <property type="molecule type" value="Genomic_DNA"/>
</dbReference>
<proteinExistence type="inferred from homology"/>
<evidence type="ECO:0000313" key="3">
    <source>
        <dbReference type="EMBL" id="GLK06995.1"/>
    </source>
</evidence>
<dbReference type="InterPro" id="IPR001509">
    <property type="entry name" value="Epimerase_deHydtase"/>
</dbReference>
<dbReference type="RefSeq" id="WP_271215572.1">
    <property type="nucleotide sequence ID" value="NZ_BAAAVD010000006.1"/>
</dbReference>
<evidence type="ECO:0000313" key="4">
    <source>
        <dbReference type="Proteomes" id="UP001143474"/>
    </source>
</evidence>